<protein>
    <submittedName>
        <fullName evidence="2">Uncharacterized protein</fullName>
    </submittedName>
</protein>
<dbReference type="EMBL" id="JAZHXJ010001231">
    <property type="protein sequence ID" value="KAL1845157.1"/>
    <property type="molecule type" value="Genomic_DNA"/>
</dbReference>
<reference evidence="2" key="2">
    <citation type="submission" date="2024-01" db="EMBL/GenBank/DDBJ databases">
        <authorList>
            <consortium name="Lawrence Berkeley National Laboratory"/>
            <person name="Steindorff A.S."/>
            <person name="Aguilar-pontes M.V."/>
            <person name="Robinson A.J."/>
            <person name="Andreopoulos B."/>
            <person name="LaButti K."/>
            <person name="Kuo A."/>
            <person name="Mondo S."/>
            <person name="Riley R."/>
            <person name="Otillar R."/>
            <person name="Haridas S."/>
            <person name="Lipzen A."/>
            <person name="Grimwood J."/>
            <person name="Schmutz J."/>
            <person name="Clum A."/>
            <person name="Conant G."/>
            <person name="Drula E."/>
            <person name="Henrissat B."/>
            <person name="Hansel C."/>
            <person name="Singer S."/>
            <person name="de Vries R."/>
            <person name="Natvig D."/>
            <person name="Powell A.J."/>
            <person name="Tsang A."/>
            <person name="Grigoriev I.V."/>
        </authorList>
    </citation>
    <scope>NUCLEOTIDE SEQUENCE</scope>
    <source>
        <strain evidence="2">ATCC 24622</strain>
    </source>
</reference>
<organism evidence="2 4">
    <name type="scientific">Phialemonium thermophilum</name>
    <dbReference type="NCBI Taxonomy" id="223376"/>
    <lineage>
        <taxon>Eukaryota</taxon>
        <taxon>Fungi</taxon>
        <taxon>Dikarya</taxon>
        <taxon>Ascomycota</taxon>
        <taxon>Pezizomycotina</taxon>
        <taxon>Sordariomycetes</taxon>
        <taxon>Sordariomycetidae</taxon>
        <taxon>Cephalothecales</taxon>
        <taxon>Cephalothecaceae</taxon>
        <taxon>Phialemonium</taxon>
    </lineage>
</organism>
<feature type="region of interest" description="Disordered" evidence="1">
    <location>
        <begin position="17"/>
        <end position="68"/>
    </location>
</feature>
<reference evidence="2 4" key="1">
    <citation type="journal article" date="2024" name="Commun. Biol.">
        <title>Comparative genomic analysis of thermophilic fungi reveals convergent evolutionary adaptations and gene losses.</title>
        <authorList>
            <person name="Steindorff A.S."/>
            <person name="Aguilar-Pontes M.V."/>
            <person name="Robinson A.J."/>
            <person name="Andreopoulos B."/>
            <person name="LaButti K."/>
            <person name="Kuo A."/>
            <person name="Mondo S."/>
            <person name="Riley R."/>
            <person name="Otillar R."/>
            <person name="Haridas S."/>
            <person name="Lipzen A."/>
            <person name="Grimwood J."/>
            <person name="Schmutz J."/>
            <person name="Clum A."/>
            <person name="Reid I.D."/>
            <person name="Moisan M.C."/>
            <person name="Butler G."/>
            <person name="Nguyen T.T.M."/>
            <person name="Dewar K."/>
            <person name="Conant G."/>
            <person name="Drula E."/>
            <person name="Henrissat B."/>
            <person name="Hansel C."/>
            <person name="Singer S."/>
            <person name="Hutchinson M.I."/>
            <person name="de Vries R.P."/>
            <person name="Natvig D.O."/>
            <person name="Powell A.J."/>
            <person name="Tsang A."/>
            <person name="Grigoriev I.V."/>
        </authorList>
    </citation>
    <scope>NUCLEOTIDE SEQUENCE [LARGE SCALE GENOMIC DNA]</scope>
    <source>
        <strain evidence="2 4">ATCC 24622</strain>
    </source>
</reference>
<evidence type="ECO:0000256" key="1">
    <source>
        <dbReference type="SAM" id="MobiDB-lite"/>
    </source>
</evidence>
<accession>A0ABR3V2A5</accession>
<evidence type="ECO:0000313" key="3">
    <source>
        <dbReference type="EMBL" id="KAL1845157.1"/>
    </source>
</evidence>
<dbReference type="EMBL" id="JAZHXJ010002972">
    <property type="protein sequence ID" value="KAL1835905.1"/>
    <property type="molecule type" value="Genomic_DNA"/>
</dbReference>
<feature type="compositionally biased region" description="Basic residues" evidence="1">
    <location>
        <begin position="43"/>
        <end position="55"/>
    </location>
</feature>
<evidence type="ECO:0000313" key="2">
    <source>
        <dbReference type="EMBL" id="KAL1835905.1"/>
    </source>
</evidence>
<proteinExistence type="predicted"/>
<evidence type="ECO:0000313" key="4">
    <source>
        <dbReference type="Proteomes" id="UP001586593"/>
    </source>
</evidence>
<comment type="caution">
    <text evidence="2">The sequence shown here is derived from an EMBL/GenBank/DDBJ whole genome shotgun (WGS) entry which is preliminary data.</text>
</comment>
<sequence>MENRPLGCAPRTLGRLRPLGIQHPRNAGPAASISKNGWNVPYRHGRRTNQARQRLRCVDPGDQPPTRS</sequence>
<gene>
    <name evidence="3" type="ORF">VTK73DRAFT_1023</name>
    <name evidence="2" type="ORF">VTK73DRAFT_5270</name>
</gene>
<keyword evidence="4" id="KW-1185">Reference proteome</keyword>
<name>A0ABR3V2A5_9PEZI</name>
<dbReference type="Proteomes" id="UP001586593">
    <property type="component" value="Unassembled WGS sequence"/>
</dbReference>